<dbReference type="EMBL" id="CAJHNH020000073">
    <property type="protein sequence ID" value="CAG5115080.1"/>
    <property type="molecule type" value="Genomic_DNA"/>
</dbReference>
<feature type="region of interest" description="Disordered" evidence="1">
    <location>
        <begin position="214"/>
        <end position="254"/>
    </location>
</feature>
<feature type="transmembrane region" description="Helical" evidence="2">
    <location>
        <begin position="21"/>
        <end position="41"/>
    </location>
</feature>
<feature type="compositionally biased region" description="Acidic residues" evidence="1">
    <location>
        <begin position="234"/>
        <end position="254"/>
    </location>
</feature>
<gene>
    <name evidence="3" type="ORF">CUNI_LOCUS638</name>
</gene>
<protein>
    <submittedName>
        <fullName evidence="3">Uncharacterized protein</fullName>
    </submittedName>
</protein>
<comment type="caution">
    <text evidence="3">The sequence shown here is derived from an EMBL/GenBank/DDBJ whole genome shotgun (WGS) entry which is preliminary data.</text>
</comment>
<sequence>MLTYRKKRKKRIKECKLSGPLLSFLWMCLWPVLVSVGAALLPRAAGEDVPGVVSTSSYPSGEVCGSMSQRNCLSKSCCTQFRVCQCPPGMSGDGGFHCYPTNTIQAQIQGDSQLLRTFHNTSVVMGWPCRFRLTEFSTMRNVLKQTCLFQVFGVNQIVGGRIATTGVEVHLQLTQGSKILGGIGIRNDGKAANGVFTYTERGRNQFINELPVTGIDEQSDDSMADGSGSGDGSLIDDDEDNDKYDWGPPEELDVDGERVVSQIDEDNFATVDVPSCGTTVRFRAPDLEAVDDSQTPGPLCEH</sequence>
<keyword evidence="2" id="KW-0812">Transmembrane</keyword>
<dbReference type="AlphaFoldDB" id="A0A8S3YJF5"/>
<keyword evidence="2" id="KW-1133">Transmembrane helix</keyword>
<reference evidence="3" key="1">
    <citation type="submission" date="2021-04" db="EMBL/GenBank/DDBJ databases">
        <authorList>
            <consortium name="Molecular Ecology Group"/>
        </authorList>
    </citation>
    <scope>NUCLEOTIDE SEQUENCE</scope>
</reference>
<keyword evidence="2" id="KW-0472">Membrane</keyword>
<evidence type="ECO:0000256" key="1">
    <source>
        <dbReference type="SAM" id="MobiDB-lite"/>
    </source>
</evidence>
<proteinExistence type="predicted"/>
<keyword evidence="4" id="KW-1185">Reference proteome</keyword>
<name>A0A8S3YJF5_9EUPU</name>
<organism evidence="3 4">
    <name type="scientific">Candidula unifasciata</name>
    <dbReference type="NCBI Taxonomy" id="100452"/>
    <lineage>
        <taxon>Eukaryota</taxon>
        <taxon>Metazoa</taxon>
        <taxon>Spiralia</taxon>
        <taxon>Lophotrochozoa</taxon>
        <taxon>Mollusca</taxon>
        <taxon>Gastropoda</taxon>
        <taxon>Heterobranchia</taxon>
        <taxon>Euthyneura</taxon>
        <taxon>Panpulmonata</taxon>
        <taxon>Eupulmonata</taxon>
        <taxon>Stylommatophora</taxon>
        <taxon>Helicina</taxon>
        <taxon>Helicoidea</taxon>
        <taxon>Geomitridae</taxon>
        <taxon>Candidula</taxon>
    </lineage>
</organism>
<evidence type="ECO:0000256" key="2">
    <source>
        <dbReference type="SAM" id="Phobius"/>
    </source>
</evidence>
<evidence type="ECO:0000313" key="4">
    <source>
        <dbReference type="Proteomes" id="UP000678393"/>
    </source>
</evidence>
<evidence type="ECO:0000313" key="3">
    <source>
        <dbReference type="EMBL" id="CAG5115080.1"/>
    </source>
</evidence>
<accession>A0A8S3YJF5</accession>
<dbReference type="OrthoDB" id="6114446at2759"/>
<dbReference type="Proteomes" id="UP000678393">
    <property type="component" value="Unassembled WGS sequence"/>
</dbReference>